<dbReference type="NCBIfam" id="NF001058">
    <property type="entry name" value="PRK00117.4-1"/>
    <property type="match status" value="1"/>
</dbReference>
<evidence type="ECO:0000259" key="6">
    <source>
        <dbReference type="Pfam" id="PF02631"/>
    </source>
</evidence>
<feature type="domain" description="RecX third three-helical" evidence="7">
    <location>
        <begin position="230"/>
        <end position="276"/>
    </location>
</feature>
<keyword evidence="4 5" id="KW-0963">Cytoplasm</keyword>
<dbReference type="Pfam" id="PF02631">
    <property type="entry name" value="RecX_HTH2"/>
    <property type="match status" value="1"/>
</dbReference>
<dbReference type="AlphaFoldDB" id="A0A084JB14"/>
<dbReference type="InterPro" id="IPR053925">
    <property type="entry name" value="RecX_HTH_3rd"/>
</dbReference>
<dbReference type="PANTHER" id="PTHR33602">
    <property type="entry name" value="REGULATORY PROTEIN RECX FAMILY PROTEIN"/>
    <property type="match status" value="1"/>
</dbReference>
<comment type="caution">
    <text evidence="9">The sequence shown here is derived from an EMBL/GenBank/DDBJ whole genome shotgun (WGS) entry which is preliminary data.</text>
</comment>
<dbReference type="Pfam" id="PF21982">
    <property type="entry name" value="RecX_HTH1"/>
    <property type="match status" value="1"/>
</dbReference>
<dbReference type="PANTHER" id="PTHR33602:SF1">
    <property type="entry name" value="REGULATORY PROTEIN RECX FAMILY PROTEIN"/>
    <property type="match status" value="1"/>
</dbReference>
<dbReference type="HAMAP" id="MF_01114">
    <property type="entry name" value="RecX"/>
    <property type="match status" value="1"/>
</dbReference>
<dbReference type="GO" id="GO:0005737">
    <property type="term" value="C:cytoplasm"/>
    <property type="evidence" value="ECO:0007669"/>
    <property type="project" value="UniProtKB-SubCell"/>
</dbReference>
<comment type="subcellular location">
    <subcellularLocation>
        <location evidence="1 5">Cytoplasm</location>
    </subcellularLocation>
</comment>
<evidence type="ECO:0000256" key="3">
    <source>
        <dbReference type="ARBA" id="ARBA00018111"/>
    </source>
</evidence>
<dbReference type="eggNOG" id="COG2137">
    <property type="taxonomic scope" value="Bacteria"/>
</dbReference>
<dbReference type="RefSeq" id="WP_035133088.1">
    <property type="nucleotide sequence ID" value="NZ_JPMD01000025.1"/>
</dbReference>
<accession>A0A084JB14</accession>
<reference evidence="9 10" key="1">
    <citation type="submission" date="2014-07" db="EMBL/GenBank/DDBJ databases">
        <title>Draft genome of Clostridium sulfidigenes 113A isolated from sediments associated with methane hydrate from Krishna Godavari basin.</title>
        <authorList>
            <person name="Honkalas V.S."/>
            <person name="Dabir A.P."/>
            <person name="Arora P."/>
            <person name="Dhakephalkar P.K."/>
        </authorList>
    </citation>
    <scope>NUCLEOTIDE SEQUENCE [LARGE SCALE GENOMIC DNA]</scope>
    <source>
        <strain evidence="9 10">113A</strain>
    </source>
</reference>
<dbReference type="Pfam" id="PF21981">
    <property type="entry name" value="RecX_HTH3"/>
    <property type="match status" value="2"/>
</dbReference>
<name>A0A084JB14_9CLOT</name>
<evidence type="ECO:0000256" key="5">
    <source>
        <dbReference type="HAMAP-Rule" id="MF_01114"/>
    </source>
</evidence>
<evidence type="ECO:0000259" key="7">
    <source>
        <dbReference type="Pfam" id="PF21981"/>
    </source>
</evidence>
<feature type="domain" description="RecX second three-helical" evidence="6">
    <location>
        <begin position="109"/>
        <end position="145"/>
    </location>
</feature>
<evidence type="ECO:0000256" key="2">
    <source>
        <dbReference type="ARBA" id="ARBA00009695"/>
    </source>
</evidence>
<dbReference type="Gene3D" id="1.10.10.10">
    <property type="entry name" value="Winged helix-like DNA-binding domain superfamily/Winged helix DNA-binding domain"/>
    <property type="match status" value="4"/>
</dbReference>
<evidence type="ECO:0000259" key="8">
    <source>
        <dbReference type="Pfam" id="PF21982"/>
    </source>
</evidence>
<feature type="domain" description="RecX first three-helical" evidence="8">
    <location>
        <begin position="63"/>
        <end position="102"/>
    </location>
</feature>
<evidence type="ECO:0000313" key="10">
    <source>
        <dbReference type="Proteomes" id="UP000028542"/>
    </source>
</evidence>
<dbReference type="STRING" id="318464.IO99_10735"/>
<dbReference type="GO" id="GO:0006282">
    <property type="term" value="P:regulation of DNA repair"/>
    <property type="evidence" value="ECO:0007669"/>
    <property type="project" value="UniProtKB-UniRule"/>
</dbReference>
<proteinExistence type="inferred from homology"/>
<dbReference type="InterPro" id="IPR053924">
    <property type="entry name" value="RecX_HTH_2nd"/>
</dbReference>
<dbReference type="InterPro" id="IPR003783">
    <property type="entry name" value="Regulatory_RecX"/>
</dbReference>
<gene>
    <name evidence="5" type="primary">recX</name>
    <name evidence="9" type="ORF">IO99_10735</name>
</gene>
<comment type="similarity">
    <text evidence="2 5">Belongs to the RecX family.</text>
</comment>
<comment type="function">
    <text evidence="5">Modulates RecA activity.</text>
</comment>
<evidence type="ECO:0000313" key="9">
    <source>
        <dbReference type="EMBL" id="KEZ86148.1"/>
    </source>
</evidence>
<feature type="domain" description="RecX third three-helical" evidence="7">
    <location>
        <begin position="155"/>
        <end position="203"/>
    </location>
</feature>
<dbReference type="EMBL" id="JPMD01000025">
    <property type="protein sequence ID" value="KEZ86148.1"/>
    <property type="molecule type" value="Genomic_DNA"/>
</dbReference>
<keyword evidence="10" id="KW-1185">Reference proteome</keyword>
<organism evidence="9 10">
    <name type="scientific">Clostridium sulfidigenes</name>
    <dbReference type="NCBI Taxonomy" id="318464"/>
    <lineage>
        <taxon>Bacteria</taxon>
        <taxon>Bacillati</taxon>
        <taxon>Bacillota</taxon>
        <taxon>Clostridia</taxon>
        <taxon>Eubacteriales</taxon>
        <taxon>Clostridiaceae</taxon>
        <taxon>Clostridium</taxon>
    </lineage>
</organism>
<dbReference type="InterPro" id="IPR053926">
    <property type="entry name" value="RecX_HTH_1st"/>
</dbReference>
<dbReference type="InterPro" id="IPR036388">
    <property type="entry name" value="WH-like_DNA-bd_sf"/>
</dbReference>
<dbReference type="Proteomes" id="UP000028542">
    <property type="component" value="Unassembled WGS sequence"/>
</dbReference>
<evidence type="ECO:0000256" key="1">
    <source>
        <dbReference type="ARBA" id="ARBA00004496"/>
    </source>
</evidence>
<protein>
    <recommendedName>
        <fullName evidence="3 5">Regulatory protein RecX</fullName>
    </recommendedName>
</protein>
<evidence type="ECO:0000256" key="4">
    <source>
        <dbReference type="ARBA" id="ARBA00022490"/>
    </source>
</evidence>
<sequence length="287" mass="33588">MSKIITKIEAQKKKDNRVNIFINGEFAFGCSSELVYYHNLSKGKEINIEELKKVIVEDNFLTAKTKALKYIERALKSEFQVRGFLQKKEYEDSVIDRVLEFLKAYKFIDDEYYAKAFVTQNIRIEGKGNIRYKLIKKGISEEMINNILNEISSKDEETVALKLAEKKLKVLCKNEGNIVKIKSKLNTFLISKGYNFDTIKSVVNKLEIKEKENIEDFRSDGYNQVKENQWGELLSIAEKRYERLSKSEEDAIKIKKKLQDFLLRKGYNYSDIKTVLNKIIKGEDSYY</sequence>